<keyword evidence="9" id="KW-0472">Membrane</keyword>
<dbReference type="GO" id="GO:0015288">
    <property type="term" value="F:porin activity"/>
    <property type="evidence" value="ECO:0007669"/>
    <property type="project" value="UniProtKB-KW"/>
</dbReference>
<evidence type="ECO:0000256" key="2">
    <source>
        <dbReference type="ARBA" id="ARBA00011233"/>
    </source>
</evidence>
<dbReference type="Gene3D" id="2.40.160.10">
    <property type="entry name" value="Porin"/>
    <property type="match status" value="1"/>
</dbReference>
<dbReference type="InterPro" id="IPR023614">
    <property type="entry name" value="Porin_dom_sf"/>
</dbReference>
<keyword evidence="14" id="KW-1185">Reference proteome</keyword>
<dbReference type="GO" id="GO:0046930">
    <property type="term" value="C:pore complex"/>
    <property type="evidence" value="ECO:0007669"/>
    <property type="project" value="UniProtKB-KW"/>
</dbReference>
<protein>
    <submittedName>
        <fullName evidence="13">Porin</fullName>
    </submittedName>
</protein>
<dbReference type="GO" id="GO:0006811">
    <property type="term" value="P:monoatomic ion transport"/>
    <property type="evidence" value="ECO:0007669"/>
    <property type="project" value="UniProtKB-KW"/>
</dbReference>
<evidence type="ECO:0000256" key="7">
    <source>
        <dbReference type="ARBA" id="ARBA00023065"/>
    </source>
</evidence>
<dbReference type="OrthoDB" id="8952625at2"/>
<evidence type="ECO:0000313" key="14">
    <source>
        <dbReference type="Proteomes" id="UP000285190"/>
    </source>
</evidence>
<dbReference type="PANTHER" id="PTHR34501:SF9">
    <property type="entry name" value="MAJOR OUTER MEMBRANE PROTEIN P.IA"/>
    <property type="match status" value="1"/>
</dbReference>
<evidence type="ECO:0000256" key="9">
    <source>
        <dbReference type="ARBA" id="ARBA00023136"/>
    </source>
</evidence>
<dbReference type="InterPro" id="IPR033900">
    <property type="entry name" value="Gram_neg_porin_domain"/>
</dbReference>
<dbReference type="AlphaFoldDB" id="A0A418X3Y3"/>
<evidence type="ECO:0000256" key="11">
    <source>
        <dbReference type="SAM" id="SignalP"/>
    </source>
</evidence>
<keyword evidence="6 11" id="KW-0732">Signal</keyword>
<keyword evidence="10" id="KW-0998">Cell outer membrane</keyword>
<name>A0A418X3Y3_9BURK</name>
<dbReference type="Proteomes" id="UP000285190">
    <property type="component" value="Unassembled WGS sequence"/>
</dbReference>
<dbReference type="SUPFAM" id="SSF56935">
    <property type="entry name" value="Porins"/>
    <property type="match status" value="1"/>
</dbReference>
<proteinExistence type="predicted"/>
<reference evidence="13 14" key="1">
    <citation type="submission" date="2018-09" db="EMBL/GenBank/DDBJ databases">
        <authorList>
            <person name="Zhu H."/>
        </authorList>
    </citation>
    <scope>NUCLEOTIDE SEQUENCE [LARGE SCALE GENOMIC DNA]</scope>
    <source>
        <strain evidence="13 14">K2R10-39</strain>
    </source>
</reference>
<keyword evidence="4" id="KW-1134">Transmembrane beta strand</keyword>
<feature type="domain" description="Porin" evidence="12">
    <location>
        <begin position="7"/>
        <end position="327"/>
    </location>
</feature>
<keyword evidence="3" id="KW-0813">Transport</keyword>
<keyword evidence="8" id="KW-0626">Porin</keyword>
<comment type="subcellular location">
    <subcellularLocation>
        <location evidence="1">Cell outer membrane</location>
        <topology evidence="1">Multi-pass membrane protein</topology>
    </subcellularLocation>
</comment>
<evidence type="ECO:0000256" key="5">
    <source>
        <dbReference type="ARBA" id="ARBA00022692"/>
    </source>
</evidence>
<evidence type="ECO:0000256" key="3">
    <source>
        <dbReference type="ARBA" id="ARBA00022448"/>
    </source>
</evidence>
<evidence type="ECO:0000256" key="4">
    <source>
        <dbReference type="ARBA" id="ARBA00022452"/>
    </source>
</evidence>
<organism evidence="13 14">
    <name type="scientific">Noviherbaspirillum cavernae</name>
    <dbReference type="NCBI Taxonomy" id="2320862"/>
    <lineage>
        <taxon>Bacteria</taxon>
        <taxon>Pseudomonadati</taxon>
        <taxon>Pseudomonadota</taxon>
        <taxon>Betaproteobacteria</taxon>
        <taxon>Burkholderiales</taxon>
        <taxon>Oxalobacteraceae</taxon>
        <taxon>Noviherbaspirillum</taxon>
    </lineage>
</organism>
<evidence type="ECO:0000256" key="8">
    <source>
        <dbReference type="ARBA" id="ARBA00023114"/>
    </source>
</evidence>
<sequence>MKKSLLALAVLGAFAASAHAQSSVTVYGSFDGGVRYVNNVNAAGDDRTSVSSNGTFNSNRLGFRGVEDLGGGLNARFTLESGFNTGTGAFDNAANNIFNRTAAVGIGGAWGGIDLGRQYSVSFKTIGAYDPFNYKYTGIIPLAAAAAGSGATSIGGTRFNNDIQYTGTFGPATIRAEYALGETTGSNSNGSAVAVGGTFATGPFSVGGAYTQKKPNVGTAAAPNFQDNNQWTIGGAYKIAALRVAGGYIREKQEFAAAADTTVKNGWIGASYNFTPAFELSGAWYQTKTNVAVLGDGKRDLFIFGAIYSLSKRTNIYADIDYARLSGTSRLINPATGASQDRQTGFSVGLNHLF</sequence>
<comment type="caution">
    <text evidence="13">The sequence shown here is derived from an EMBL/GenBank/DDBJ whole genome shotgun (WGS) entry which is preliminary data.</text>
</comment>
<evidence type="ECO:0000313" key="13">
    <source>
        <dbReference type="EMBL" id="RJG07177.1"/>
    </source>
</evidence>
<accession>A0A418X3Y3</accession>
<comment type="subunit">
    <text evidence="2">Homotrimer.</text>
</comment>
<gene>
    <name evidence="13" type="ORF">D3870_15245</name>
</gene>
<evidence type="ECO:0000256" key="6">
    <source>
        <dbReference type="ARBA" id="ARBA00022729"/>
    </source>
</evidence>
<keyword evidence="7" id="KW-0406">Ion transport</keyword>
<dbReference type="Pfam" id="PF13609">
    <property type="entry name" value="Porin_4"/>
    <property type="match status" value="1"/>
</dbReference>
<dbReference type="CDD" id="cd00342">
    <property type="entry name" value="gram_neg_porins"/>
    <property type="match status" value="1"/>
</dbReference>
<feature type="chain" id="PRO_5019498998" evidence="11">
    <location>
        <begin position="21"/>
        <end position="354"/>
    </location>
</feature>
<keyword evidence="5" id="KW-0812">Transmembrane</keyword>
<feature type="signal peptide" evidence="11">
    <location>
        <begin position="1"/>
        <end position="20"/>
    </location>
</feature>
<evidence type="ECO:0000256" key="1">
    <source>
        <dbReference type="ARBA" id="ARBA00004571"/>
    </source>
</evidence>
<dbReference type="PANTHER" id="PTHR34501">
    <property type="entry name" value="PROTEIN YDDL-RELATED"/>
    <property type="match status" value="1"/>
</dbReference>
<dbReference type="InterPro" id="IPR050298">
    <property type="entry name" value="Gram-neg_bact_OMP"/>
</dbReference>
<dbReference type="RefSeq" id="WP_119740396.1">
    <property type="nucleotide sequence ID" value="NZ_QYUN01000002.1"/>
</dbReference>
<dbReference type="GO" id="GO:0009279">
    <property type="term" value="C:cell outer membrane"/>
    <property type="evidence" value="ECO:0007669"/>
    <property type="project" value="UniProtKB-SubCell"/>
</dbReference>
<evidence type="ECO:0000256" key="10">
    <source>
        <dbReference type="ARBA" id="ARBA00023237"/>
    </source>
</evidence>
<dbReference type="EMBL" id="QYUN01000002">
    <property type="protein sequence ID" value="RJG07177.1"/>
    <property type="molecule type" value="Genomic_DNA"/>
</dbReference>
<evidence type="ECO:0000259" key="12">
    <source>
        <dbReference type="Pfam" id="PF13609"/>
    </source>
</evidence>